<evidence type="ECO:0000256" key="1">
    <source>
        <dbReference type="SAM" id="MobiDB-lite"/>
    </source>
</evidence>
<gene>
    <name evidence="2" type="ORF">POM88_021488</name>
</gene>
<dbReference type="Pfam" id="PF13374">
    <property type="entry name" value="TPR_10"/>
    <property type="match status" value="1"/>
</dbReference>
<dbReference type="SUPFAM" id="SSF48452">
    <property type="entry name" value="TPR-like"/>
    <property type="match status" value="3"/>
</dbReference>
<sequence length="730" mass="80732">MAEIKLVMDGLNGDRYSNGLAGHYVPHKDIFTETSPRSPLSGAHSPDSDSIGLISNGVVKNSIEQLYNNVCDIQSSEQSPTQYSMLSYGHESRIDSELRYLAGEEFEQVEKTKEIVFMNNEPVRTTVPVEKENRQSNEKVGTCRKVPSPTNAKSSHIPSGKPKTLSSRRKPLHDGPPPIKKNLKTNGSPLGVVKQVNNSKVSSEEAYLGPYLLKKTRDLVSLGKISEKVLALALRAKQAFETCADEKPNLEFVMCLHVVAALYCSMGKYNEAIPLLEHSVEIPRMDEGENHALAKFSGCMQLGDTYAMLGQVEKAIVWYTAGLEIQKRVLGDDDPRFGETCRYVSEAHVQILQFDEAEKLCQRALDIYKDKGSVASLEQAANRRLMGLISEAKGDYETALEQYVLASMYMAENGQEADVASINRNIGDALLNLARYDDAIFAYQKALTMFKPTKGENHPTVASIFVRLANLYNKIGKCSESKSYCKNALRIYMNPVPNSSLEEIFSGLIEVSAIYESLNDLDQSLSLLQKASKLYDGNASHQSTLAVIEAQMGALNYMKENHSGSYKCLKNAIAKFRSVGEKKSALFATTLNQMGLVCLHLDALHEAANMFEEARGILEAEYGPHHPDTLGVYRNLAGTYDAMGRRSDAIVILELLVAIKEEKLGIATSDVEDETITATREEKLGIASSDMEEEKMMLSELLKEGGMVRNRKLRSLDTLLDTNSTIAPEE</sequence>
<dbReference type="InterPro" id="IPR019734">
    <property type="entry name" value="TPR_rpt"/>
</dbReference>
<dbReference type="PANTHER" id="PTHR46284:SF1">
    <property type="entry name" value="PROTEIN KINESIN LIGHT CHAIN-RELATED 2"/>
    <property type="match status" value="1"/>
</dbReference>
<dbReference type="PANTHER" id="PTHR46284">
    <property type="entry name" value="PROTEIN KINESIN LIGHT CHAIN-RELATED 3"/>
    <property type="match status" value="1"/>
</dbReference>
<dbReference type="Gene3D" id="1.25.40.10">
    <property type="entry name" value="Tetratricopeptide repeat domain"/>
    <property type="match status" value="3"/>
</dbReference>
<keyword evidence="3" id="KW-1185">Reference proteome</keyword>
<reference evidence="2" key="2">
    <citation type="submission" date="2023-05" db="EMBL/GenBank/DDBJ databases">
        <authorList>
            <person name="Schelkunov M.I."/>
        </authorList>
    </citation>
    <scope>NUCLEOTIDE SEQUENCE</scope>
    <source>
        <strain evidence="2">Hsosn_3</strain>
        <tissue evidence="2">Leaf</tissue>
    </source>
</reference>
<dbReference type="Pfam" id="PF13424">
    <property type="entry name" value="TPR_12"/>
    <property type="match status" value="3"/>
</dbReference>
<feature type="region of interest" description="Disordered" evidence="1">
    <location>
        <begin position="129"/>
        <end position="191"/>
    </location>
</feature>
<dbReference type="SMART" id="SM00028">
    <property type="entry name" value="TPR"/>
    <property type="match status" value="9"/>
</dbReference>
<reference evidence="2" key="1">
    <citation type="submission" date="2023-02" db="EMBL/GenBank/DDBJ databases">
        <title>Genome of toxic invasive species Heracleum sosnowskyi carries increased number of genes despite the absence of recent whole-genome duplications.</title>
        <authorList>
            <person name="Schelkunov M."/>
            <person name="Shtratnikova V."/>
            <person name="Makarenko M."/>
            <person name="Klepikova A."/>
            <person name="Omelchenko D."/>
            <person name="Novikova G."/>
            <person name="Obukhova E."/>
            <person name="Bogdanov V."/>
            <person name="Penin A."/>
            <person name="Logacheva M."/>
        </authorList>
    </citation>
    <scope>NUCLEOTIDE SEQUENCE</scope>
    <source>
        <strain evidence="2">Hsosn_3</strain>
        <tissue evidence="2">Leaf</tissue>
    </source>
</reference>
<name>A0AAD8IEL4_9APIA</name>
<feature type="compositionally biased region" description="Polar residues" evidence="1">
    <location>
        <begin position="148"/>
        <end position="157"/>
    </location>
</feature>
<accession>A0AAD8IEL4</accession>
<protein>
    <submittedName>
        <fullName evidence="2">Tetratricopeptide TPR-1</fullName>
    </submittedName>
</protein>
<dbReference type="EMBL" id="JAUIZM010000005">
    <property type="protein sequence ID" value="KAK1383753.1"/>
    <property type="molecule type" value="Genomic_DNA"/>
</dbReference>
<dbReference type="Proteomes" id="UP001237642">
    <property type="component" value="Unassembled WGS sequence"/>
</dbReference>
<proteinExistence type="predicted"/>
<evidence type="ECO:0000313" key="2">
    <source>
        <dbReference type="EMBL" id="KAK1383753.1"/>
    </source>
</evidence>
<comment type="caution">
    <text evidence="2">The sequence shown here is derived from an EMBL/GenBank/DDBJ whole genome shotgun (WGS) entry which is preliminary data.</text>
</comment>
<dbReference type="InterPro" id="IPR011990">
    <property type="entry name" value="TPR-like_helical_dom_sf"/>
</dbReference>
<evidence type="ECO:0000313" key="3">
    <source>
        <dbReference type="Proteomes" id="UP001237642"/>
    </source>
</evidence>
<dbReference type="AlphaFoldDB" id="A0AAD8IEL4"/>
<organism evidence="2 3">
    <name type="scientific">Heracleum sosnowskyi</name>
    <dbReference type="NCBI Taxonomy" id="360622"/>
    <lineage>
        <taxon>Eukaryota</taxon>
        <taxon>Viridiplantae</taxon>
        <taxon>Streptophyta</taxon>
        <taxon>Embryophyta</taxon>
        <taxon>Tracheophyta</taxon>
        <taxon>Spermatophyta</taxon>
        <taxon>Magnoliopsida</taxon>
        <taxon>eudicotyledons</taxon>
        <taxon>Gunneridae</taxon>
        <taxon>Pentapetalae</taxon>
        <taxon>asterids</taxon>
        <taxon>campanulids</taxon>
        <taxon>Apiales</taxon>
        <taxon>Apiaceae</taxon>
        <taxon>Apioideae</taxon>
        <taxon>apioid superclade</taxon>
        <taxon>Tordylieae</taxon>
        <taxon>Tordyliinae</taxon>
        <taxon>Heracleum</taxon>
    </lineage>
</organism>